<accession>A0A517R4T4</accession>
<keyword evidence="4" id="KW-1185">Reference proteome</keyword>
<dbReference type="EMBL" id="CP036268">
    <property type="protein sequence ID" value="QDT38885.1"/>
    <property type="molecule type" value="Genomic_DNA"/>
</dbReference>
<proteinExistence type="predicted"/>
<dbReference type="AlphaFoldDB" id="A0A517R4T4"/>
<organism evidence="3 4">
    <name type="scientific">Stratiformator vulcanicus</name>
    <dbReference type="NCBI Taxonomy" id="2527980"/>
    <lineage>
        <taxon>Bacteria</taxon>
        <taxon>Pseudomonadati</taxon>
        <taxon>Planctomycetota</taxon>
        <taxon>Planctomycetia</taxon>
        <taxon>Planctomycetales</taxon>
        <taxon>Planctomycetaceae</taxon>
        <taxon>Stratiformator</taxon>
    </lineage>
</organism>
<dbReference type="OrthoDB" id="278173at2"/>
<evidence type="ECO:0000313" key="4">
    <source>
        <dbReference type="Proteomes" id="UP000317318"/>
    </source>
</evidence>
<feature type="transmembrane region" description="Helical" evidence="2">
    <location>
        <begin position="142"/>
        <end position="170"/>
    </location>
</feature>
<dbReference type="KEGG" id="svp:Pan189_32840"/>
<protein>
    <recommendedName>
        <fullName evidence="5">DUF4190 domain-containing protein</fullName>
    </recommendedName>
</protein>
<evidence type="ECO:0000313" key="3">
    <source>
        <dbReference type="EMBL" id="QDT38885.1"/>
    </source>
</evidence>
<keyword evidence="2" id="KW-0472">Membrane</keyword>
<gene>
    <name evidence="3" type="ORF">Pan189_32840</name>
</gene>
<feature type="region of interest" description="Disordered" evidence="1">
    <location>
        <begin position="64"/>
        <end position="86"/>
    </location>
</feature>
<name>A0A517R4T4_9PLAN</name>
<sequence length="171" mass="18176">MREGKVEFRCDTCEKLLRTDASHIGDETACPSCGAALVVPDYEPAFADDTAEPLEHAGFDQAPETAWHQQTSDPAAPVNRSASSNAGRLKPHRGVAVLILGIFSWFTGIPFLAVAGVVMGASDLKAMDRGTMDPSGRDMTRWGYWIGLAHLILVGVILVLVCGGVLVAIIA</sequence>
<feature type="transmembrane region" description="Helical" evidence="2">
    <location>
        <begin position="95"/>
        <end position="122"/>
    </location>
</feature>
<keyword evidence="2" id="KW-0812">Transmembrane</keyword>
<keyword evidence="2" id="KW-1133">Transmembrane helix</keyword>
<evidence type="ECO:0000256" key="1">
    <source>
        <dbReference type="SAM" id="MobiDB-lite"/>
    </source>
</evidence>
<dbReference type="RefSeq" id="WP_145364945.1">
    <property type="nucleotide sequence ID" value="NZ_CP036268.1"/>
</dbReference>
<evidence type="ECO:0000256" key="2">
    <source>
        <dbReference type="SAM" id="Phobius"/>
    </source>
</evidence>
<dbReference type="Proteomes" id="UP000317318">
    <property type="component" value="Chromosome"/>
</dbReference>
<reference evidence="3 4" key="1">
    <citation type="submission" date="2019-02" db="EMBL/GenBank/DDBJ databases">
        <title>Deep-cultivation of Planctomycetes and their phenomic and genomic characterization uncovers novel biology.</title>
        <authorList>
            <person name="Wiegand S."/>
            <person name="Jogler M."/>
            <person name="Boedeker C."/>
            <person name="Pinto D."/>
            <person name="Vollmers J."/>
            <person name="Rivas-Marin E."/>
            <person name="Kohn T."/>
            <person name="Peeters S.H."/>
            <person name="Heuer A."/>
            <person name="Rast P."/>
            <person name="Oberbeckmann S."/>
            <person name="Bunk B."/>
            <person name="Jeske O."/>
            <person name="Meyerdierks A."/>
            <person name="Storesund J.E."/>
            <person name="Kallscheuer N."/>
            <person name="Luecker S."/>
            <person name="Lage O.M."/>
            <person name="Pohl T."/>
            <person name="Merkel B.J."/>
            <person name="Hornburger P."/>
            <person name="Mueller R.-W."/>
            <person name="Bruemmer F."/>
            <person name="Labrenz M."/>
            <person name="Spormann A.M."/>
            <person name="Op den Camp H."/>
            <person name="Overmann J."/>
            <person name="Amann R."/>
            <person name="Jetten M.S.M."/>
            <person name="Mascher T."/>
            <person name="Medema M.H."/>
            <person name="Devos D.P."/>
            <person name="Kaster A.-K."/>
            <person name="Ovreas L."/>
            <person name="Rohde M."/>
            <person name="Galperin M.Y."/>
            <person name="Jogler C."/>
        </authorList>
    </citation>
    <scope>NUCLEOTIDE SEQUENCE [LARGE SCALE GENOMIC DNA]</scope>
    <source>
        <strain evidence="3 4">Pan189</strain>
    </source>
</reference>
<evidence type="ECO:0008006" key="5">
    <source>
        <dbReference type="Google" id="ProtNLM"/>
    </source>
</evidence>